<sequence>MEELNRLNEMGRNKITQLRDEIENMELYARETADDKLLVEVESQRHQLASIIRTFKDANISSMLAIEKAEREDLLKSHDTDENGIRQRKKVDRTGLLKMSSGVTEQLLSISRQLADTTQRSQDTLDNLVSSSTTVHLPPRKSVPRISCTVTSENGFAAVCEYNDGQPSMIRLVFTTGKFIKLLIKIWGKPSESVAAASDLPRALRVCCNPRN</sequence>
<comment type="caution">
    <text evidence="2">The sequence shown here is derived from an EMBL/GenBank/DDBJ whole genome shotgun (WGS) entry which is preliminary data.</text>
</comment>
<dbReference type="EMBL" id="BGZK01001290">
    <property type="protein sequence ID" value="GBP76403.1"/>
    <property type="molecule type" value="Genomic_DNA"/>
</dbReference>
<proteinExistence type="predicted"/>
<accession>A0A4C1YMT6</accession>
<gene>
    <name evidence="2" type="primary">Bnip1</name>
    <name evidence="2" type="ORF">EVAR_74452_1</name>
</gene>
<dbReference type="GO" id="GO:0005783">
    <property type="term" value="C:endoplasmic reticulum"/>
    <property type="evidence" value="ECO:0007669"/>
    <property type="project" value="TreeGrafter"/>
</dbReference>
<dbReference type="GO" id="GO:0005484">
    <property type="term" value="F:SNAP receptor activity"/>
    <property type="evidence" value="ECO:0007669"/>
    <property type="project" value="InterPro"/>
</dbReference>
<organism evidence="2 3">
    <name type="scientific">Eumeta variegata</name>
    <name type="common">Bagworm moth</name>
    <name type="synonym">Eumeta japonica</name>
    <dbReference type="NCBI Taxonomy" id="151549"/>
    <lineage>
        <taxon>Eukaryota</taxon>
        <taxon>Metazoa</taxon>
        <taxon>Ecdysozoa</taxon>
        <taxon>Arthropoda</taxon>
        <taxon>Hexapoda</taxon>
        <taxon>Insecta</taxon>
        <taxon>Pterygota</taxon>
        <taxon>Neoptera</taxon>
        <taxon>Endopterygota</taxon>
        <taxon>Lepidoptera</taxon>
        <taxon>Glossata</taxon>
        <taxon>Ditrysia</taxon>
        <taxon>Tineoidea</taxon>
        <taxon>Psychidae</taxon>
        <taxon>Oiketicinae</taxon>
        <taxon>Eumeta</taxon>
    </lineage>
</organism>
<reference evidence="2 3" key="1">
    <citation type="journal article" date="2019" name="Commun. Biol.">
        <title>The bagworm genome reveals a unique fibroin gene that provides high tensile strength.</title>
        <authorList>
            <person name="Kono N."/>
            <person name="Nakamura H."/>
            <person name="Ohtoshi R."/>
            <person name="Tomita M."/>
            <person name="Numata K."/>
            <person name="Arakawa K."/>
        </authorList>
    </citation>
    <scope>NUCLEOTIDE SEQUENCE [LARGE SCALE GENOMIC DNA]</scope>
</reference>
<keyword evidence="3" id="KW-1185">Reference proteome</keyword>
<keyword evidence="1" id="KW-0175">Coiled coil</keyword>
<dbReference type="AlphaFoldDB" id="A0A4C1YMT6"/>
<dbReference type="STRING" id="151549.A0A4C1YMT6"/>
<dbReference type="GO" id="GO:0031201">
    <property type="term" value="C:SNARE complex"/>
    <property type="evidence" value="ECO:0007669"/>
    <property type="project" value="TreeGrafter"/>
</dbReference>
<dbReference type="InterPro" id="IPR005606">
    <property type="entry name" value="Sec20"/>
</dbReference>
<dbReference type="PANTHER" id="PTHR12825:SF0">
    <property type="entry name" value="VESICLE TRANSPORT PROTEIN SEC20"/>
    <property type="match status" value="1"/>
</dbReference>
<feature type="coiled-coil region" evidence="1">
    <location>
        <begin position="1"/>
        <end position="35"/>
    </location>
</feature>
<protein>
    <submittedName>
        <fullName evidence="2">Vesicle transport protein SEC20</fullName>
    </submittedName>
</protein>
<evidence type="ECO:0000313" key="2">
    <source>
        <dbReference type="EMBL" id="GBP76403.1"/>
    </source>
</evidence>
<dbReference type="Proteomes" id="UP000299102">
    <property type="component" value="Unassembled WGS sequence"/>
</dbReference>
<dbReference type="PANTHER" id="PTHR12825">
    <property type="entry name" value="BNIP1-RELATED"/>
    <property type="match status" value="1"/>
</dbReference>
<dbReference type="OrthoDB" id="46868at2759"/>
<name>A0A4C1YMT6_EUMVA</name>
<dbReference type="GO" id="GO:0006890">
    <property type="term" value="P:retrograde vesicle-mediated transport, Golgi to endoplasmic reticulum"/>
    <property type="evidence" value="ECO:0007669"/>
    <property type="project" value="InterPro"/>
</dbReference>
<evidence type="ECO:0000256" key="1">
    <source>
        <dbReference type="SAM" id="Coils"/>
    </source>
</evidence>
<evidence type="ECO:0000313" key="3">
    <source>
        <dbReference type="Proteomes" id="UP000299102"/>
    </source>
</evidence>